<keyword evidence="6" id="KW-0804">Transcription</keyword>
<keyword evidence="5" id="KW-0238">DNA-binding</keyword>
<dbReference type="PANTHER" id="PTHR47782:SF1">
    <property type="entry name" value="PYRIMIDINE PATHWAY REGULATORY PROTEIN 1"/>
    <property type="match status" value="1"/>
</dbReference>
<dbReference type="OrthoDB" id="9986881at2759"/>
<evidence type="ECO:0000256" key="3">
    <source>
        <dbReference type="ARBA" id="ARBA00022833"/>
    </source>
</evidence>
<dbReference type="InterPro" id="IPR052202">
    <property type="entry name" value="Yeast_MetPath_Reg"/>
</dbReference>
<evidence type="ECO:0000256" key="4">
    <source>
        <dbReference type="ARBA" id="ARBA00023015"/>
    </source>
</evidence>
<evidence type="ECO:0000256" key="8">
    <source>
        <dbReference type="SAM" id="MobiDB-lite"/>
    </source>
</evidence>
<dbReference type="GO" id="GO:0008270">
    <property type="term" value="F:zinc ion binding"/>
    <property type="evidence" value="ECO:0007669"/>
    <property type="project" value="InterPro"/>
</dbReference>
<organism evidence="10 11">
    <name type="scientific">Sphaerulina musiva (strain SO2202)</name>
    <name type="common">Poplar stem canker fungus</name>
    <name type="synonym">Septoria musiva</name>
    <dbReference type="NCBI Taxonomy" id="692275"/>
    <lineage>
        <taxon>Eukaryota</taxon>
        <taxon>Fungi</taxon>
        <taxon>Dikarya</taxon>
        <taxon>Ascomycota</taxon>
        <taxon>Pezizomycotina</taxon>
        <taxon>Dothideomycetes</taxon>
        <taxon>Dothideomycetidae</taxon>
        <taxon>Mycosphaerellales</taxon>
        <taxon>Mycosphaerellaceae</taxon>
        <taxon>Sphaerulina</taxon>
    </lineage>
</organism>
<dbReference type="InterPro" id="IPR001138">
    <property type="entry name" value="Zn2Cys6_DnaBD"/>
</dbReference>
<evidence type="ECO:0000256" key="6">
    <source>
        <dbReference type="ARBA" id="ARBA00023163"/>
    </source>
</evidence>
<evidence type="ECO:0000259" key="9">
    <source>
        <dbReference type="PROSITE" id="PS50048"/>
    </source>
</evidence>
<evidence type="ECO:0000256" key="2">
    <source>
        <dbReference type="ARBA" id="ARBA00022723"/>
    </source>
</evidence>
<evidence type="ECO:0000256" key="5">
    <source>
        <dbReference type="ARBA" id="ARBA00023125"/>
    </source>
</evidence>
<dbReference type="GO" id="GO:0000981">
    <property type="term" value="F:DNA-binding transcription factor activity, RNA polymerase II-specific"/>
    <property type="evidence" value="ECO:0007669"/>
    <property type="project" value="InterPro"/>
</dbReference>
<name>M3CN44_SPHMS</name>
<dbReference type="PROSITE" id="PS00463">
    <property type="entry name" value="ZN2_CY6_FUNGAL_1"/>
    <property type="match status" value="1"/>
</dbReference>
<dbReference type="CDD" id="cd00067">
    <property type="entry name" value="GAL4"/>
    <property type="match status" value="1"/>
</dbReference>
<dbReference type="PROSITE" id="PS50048">
    <property type="entry name" value="ZN2_CY6_FUNGAL_2"/>
    <property type="match status" value="1"/>
</dbReference>
<dbReference type="GO" id="GO:0005634">
    <property type="term" value="C:nucleus"/>
    <property type="evidence" value="ECO:0007669"/>
    <property type="project" value="UniProtKB-SubCell"/>
</dbReference>
<dbReference type="OMA" id="CYELAMQ"/>
<keyword evidence="4" id="KW-0805">Transcription regulation</keyword>
<dbReference type="EMBL" id="KB456261">
    <property type="protein sequence ID" value="EMF15218.1"/>
    <property type="molecule type" value="Genomic_DNA"/>
</dbReference>
<dbReference type="InterPro" id="IPR036864">
    <property type="entry name" value="Zn2-C6_fun-type_DNA-bd_sf"/>
</dbReference>
<keyword evidence="11" id="KW-1185">Reference proteome</keyword>
<reference evidence="10 11" key="1">
    <citation type="journal article" date="2012" name="PLoS Pathog.">
        <title>Diverse lifestyles and strategies of plant pathogenesis encoded in the genomes of eighteen Dothideomycetes fungi.</title>
        <authorList>
            <person name="Ohm R.A."/>
            <person name="Feau N."/>
            <person name="Henrissat B."/>
            <person name="Schoch C.L."/>
            <person name="Horwitz B.A."/>
            <person name="Barry K.W."/>
            <person name="Condon B.J."/>
            <person name="Copeland A.C."/>
            <person name="Dhillon B."/>
            <person name="Glaser F."/>
            <person name="Hesse C.N."/>
            <person name="Kosti I."/>
            <person name="LaButti K."/>
            <person name="Lindquist E.A."/>
            <person name="Lucas S."/>
            <person name="Salamov A.A."/>
            <person name="Bradshaw R.E."/>
            <person name="Ciuffetti L."/>
            <person name="Hamelin R.C."/>
            <person name="Kema G.H.J."/>
            <person name="Lawrence C."/>
            <person name="Scott J.A."/>
            <person name="Spatafora J.W."/>
            <person name="Turgeon B.G."/>
            <person name="de Wit P.J.G.M."/>
            <person name="Zhong S."/>
            <person name="Goodwin S.B."/>
            <person name="Grigoriev I.V."/>
        </authorList>
    </citation>
    <scope>NUCLEOTIDE SEQUENCE [LARGE SCALE GENOMIC DNA]</scope>
    <source>
        <strain evidence="10 11">SO2202</strain>
    </source>
</reference>
<protein>
    <recommendedName>
        <fullName evidence="9">Zn(2)-C6 fungal-type domain-containing protein</fullName>
    </recommendedName>
</protein>
<gene>
    <name evidence="10" type="ORF">SEPMUDRAFT_147149</name>
</gene>
<dbReference type="Pfam" id="PF00172">
    <property type="entry name" value="Zn_clus"/>
    <property type="match status" value="1"/>
</dbReference>
<dbReference type="GeneID" id="27901252"/>
<comment type="subcellular location">
    <subcellularLocation>
        <location evidence="1">Nucleus</location>
    </subcellularLocation>
</comment>
<feature type="region of interest" description="Disordered" evidence="8">
    <location>
        <begin position="165"/>
        <end position="195"/>
    </location>
</feature>
<dbReference type="SUPFAM" id="SSF57701">
    <property type="entry name" value="Zn2/Cys6 DNA-binding domain"/>
    <property type="match status" value="1"/>
</dbReference>
<dbReference type="Gene3D" id="4.10.240.10">
    <property type="entry name" value="Zn(2)-C6 fungal-type DNA-binding domain"/>
    <property type="match status" value="1"/>
</dbReference>
<feature type="compositionally biased region" description="Polar residues" evidence="8">
    <location>
        <begin position="1"/>
        <end position="10"/>
    </location>
</feature>
<dbReference type="SMART" id="SM00066">
    <property type="entry name" value="GAL4"/>
    <property type="match status" value="1"/>
</dbReference>
<dbReference type="AlphaFoldDB" id="M3CN44"/>
<dbReference type="eggNOG" id="ENOG502SP0G">
    <property type="taxonomic scope" value="Eukaryota"/>
</dbReference>
<accession>M3CN44</accession>
<feature type="region of interest" description="Disordered" evidence="8">
    <location>
        <begin position="1"/>
        <end position="41"/>
    </location>
</feature>
<evidence type="ECO:0000256" key="7">
    <source>
        <dbReference type="ARBA" id="ARBA00023242"/>
    </source>
</evidence>
<dbReference type="Proteomes" id="UP000016931">
    <property type="component" value="Unassembled WGS sequence"/>
</dbReference>
<evidence type="ECO:0000313" key="10">
    <source>
        <dbReference type="EMBL" id="EMF15218.1"/>
    </source>
</evidence>
<dbReference type="RefSeq" id="XP_016763339.1">
    <property type="nucleotide sequence ID" value="XM_016904115.1"/>
</dbReference>
<keyword evidence="2" id="KW-0479">Metal-binding</keyword>
<evidence type="ECO:0000256" key="1">
    <source>
        <dbReference type="ARBA" id="ARBA00004123"/>
    </source>
</evidence>
<keyword evidence="3" id="KW-0862">Zinc</keyword>
<dbReference type="PANTHER" id="PTHR47782">
    <property type="entry name" value="ZN(II)2CYS6 TRANSCRIPTION FACTOR (EUROFUNG)-RELATED"/>
    <property type="match status" value="1"/>
</dbReference>
<proteinExistence type="predicted"/>
<feature type="domain" description="Zn(2)-C6 fungal-type" evidence="9">
    <location>
        <begin position="49"/>
        <end position="78"/>
    </location>
</feature>
<feature type="compositionally biased region" description="Low complexity" evidence="8">
    <location>
        <begin position="176"/>
        <end position="187"/>
    </location>
</feature>
<dbReference type="GO" id="GO:0045944">
    <property type="term" value="P:positive regulation of transcription by RNA polymerase II"/>
    <property type="evidence" value="ECO:0007669"/>
    <property type="project" value="TreeGrafter"/>
</dbReference>
<evidence type="ECO:0000313" key="11">
    <source>
        <dbReference type="Proteomes" id="UP000016931"/>
    </source>
</evidence>
<dbReference type="HOGENOM" id="CLU_056959_0_0_1"/>
<keyword evidence="7" id="KW-0539">Nucleus</keyword>
<dbReference type="STRING" id="692275.M3CN44"/>
<sequence length="438" mass="47336">MSTAASSPTDAVSAEDLNRLPLQRRATIGDPMQDNPAITRQRRKSSIIACDRCRRRKIRCDGNQPCATCARFGVRCARQEQRRERSCSNAEHTDLADRVRALEAGLAAVTAGEHINPSHKRPGPPSLQLNTSLPTDLSPAFSYAGGIDHMSLSDEILPQNVPTIHITGPHGGSNTAPPSALSPSPSLISETSGASSPDPFSSVSAFDFGNSSLCASTLMPAANGFVPTPPLNQWAEVYNQNLHTPTSPGSQHISRRSSVSSFGGLGEAIYAMDLHNSDWSMQGSFADSDANDFDNMGYILSDPIPSKPQAEILAEKVFSNRCLLIDRPTFRVCLEAIYMLPDHTSDAHPAVNDKLSSYTSFSLRVARCLVFLVLTIGLRMQSFEQSISNSNSIVQEQSCYRLAMRQMASSIDFWSENGTKEVMALLGVLAEVSSSSTP</sequence>
<dbReference type="GO" id="GO:0043565">
    <property type="term" value="F:sequence-specific DNA binding"/>
    <property type="evidence" value="ECO:0007669"/>
    <property type="project" value="TreeGrafter"/>
</dbReference>